<proteinExistence type="inferred from homology"/>
<comment type="subcellular location">
    <subcellularLocation>
        <location evidence="1">Golgi apparatus</location>
    </subcellularLocation>
</comment>
<dbReference type="PANTHER" id="PTHR31362">
    <property type="entry name" value="GLYCOSYLTRANSFERASE STELLO1-RELATED"/>
    <property type="match status" value="1"/>
</dbReference>
<dbReference type="InterPro" id="IPR037595">
    <property type="entry name" value="RGP_fam"/>
</dbReference>
<evidence type="ECO:0000256" key="2">
    <source>
        <dbReference type="ARBA" id="ARBA00008986"/>
    </source>
</evidence>
<organism evidence="4">
    <name type="scientific">Hemiselmis andersenii</name>
    <name type="common">Cryptophyte alga</name>
    <dbReference type="NCBI Taxonomy" id="464988"/>
    <lineage>
        <taxon>Eukaryota</taxon>
        <taxon>Cryptophyceae</taxon>
        <taxon>Cryptomonadales</taxon>
        <taxon>Hemiselmidaceae</taxon>
        <taxon>Hemiselmis</taxon>
    </lineage>
</organism>
<dbReference type="GO" id="GO:0005794">
    <property type="term" value="C:Golgi apparatus"/>
    <property type="evidence" value="ECO:0007669"/>
    <property type="project" value="UniProtKB-SubCell"/>
</dbReference>
<protein>
    <submittedName>
        <fullName evidence="4">Uncharacterized protein</fullName>
    </submittedName>
</protein>
<evidence type="ECO:0000313" key="4">
    <source>
        <dbReference type="EMBL" id="CAD8734206.1"/>
    </source>
</evidence>
<evidence type="ECO:0000256" key="3">
    <source>
        <dbReference type="ARBA" id="ARBA00023034"/>
    </source>
</evidence>
<keyword evidence="3" id="KW-0333">Golgi apparatus</keyword>
<evidence type="ECO:0000256" key="1">
    <source>
        <dbReference type="ARBA" id="ARBA00004555"/>
    </source>
</evidence>
<sequence>MPKYAIVTTTIYVPKALDAYMENAVEYGHQDCLFVVSGDKKTPAEAQPFLAEAAKKHGVECIYQTPDDQIAWLERFPELAEEIPWNSIQRRNIAILTAYEKGAEVIITIDDDNFFVPGQDFVGDHCDPILKGVHAHEQLTSNTKWLNVCSFLTDKNKVEYYPRGYPMDERFRPDPPFYKSSTASRRVLVNAGLWLDDPDVDAITRLCNSISAVEYTRETSFAMAKGTWCPFNSQNTAISRELIPAYCLSPRVGRYDDIWASYLCLAIMDHFNDAVMFGYPIVKQERNPHNYFKDHMAERHGLEFTQTFCRWLRAIKLKGTTYLECLSEVLDGVEAACGASDAAHEFKDFVAGFVKSNRVWAVTLKKMGAK</sequence>
<reference evidence="4" key="1">
    <citation type="submission" date="2021-01" db="EMBL/GenBank/DDBJ databases">
        <authorList>
            <person name="Corre E."/>
            <person name="Pelletier E."/>
            <person name="Niang G."/>
            <person name="Scheremetjew M."/>
            <person name="Finn R."/>
            <person name="Kale V."/>
            <person name="Holt S."/>
            <person name="Cochrane G."/>
            <person name="Meng A."/>
            <person name="Brown T."/>
            <person name="Cohen L."/>
        </authorList>
    </citation>
    <scope>NUCLEOTIDE SEQUENCE</scope>
    <source>
        <strain evidence="4">CCMP441</strain>
    </source>
</reference>
<dbReference type="AlphaFoldDB" id="A0A6U4M738"/>
<dbReference type="InterPro" id="IPR005049">
    <property type="entry name" value="STL-like"/>
</dbReference>
<dbReference type="Pfam" id="PF03214">
    <property type="entry name" value="RGP"/>
    <property type="match status" value="1"/>
</dbReference>
<gene>
    <name evidence="4" type="ORF">HAND1043_LOCUS697</name>
</gene>
<name>A0A6U4M738_HEMAN</name>
<dbReference type="EMBL" id="HBFK01001235">
    <property type="protein sequence ID" value="CAD8734206.1"/>
    <property type="molecule type" value="Transcribed_RNA"/>
</dbReference>
<dbReference type="PANTHER" id="PTHR31362:SF0">
    <property type="entry name" value="EXOSTOSIN DOMAIN-CONTAINING PROTEIN-RELATED"/>
    <property type="match status" value="1"/>
</dbReference>
<accession>A0A6U4M738</accession>
<comment type="similarity">
    <text evidence="2">Belongs to the RGP family.</text>
</comment>